<dbReference type="Proteomes" id="UP000663760">
    <property type="component" value="Chromosome 1"/>
</dbReference>
<proteinExistence type="predicted"/>
<reference evidence="1" key="1">
    <citation type="submission" date="2020-02" db="EMBL/GenBank/DDBJ databases">
        <authorList>
            <person name="Scholz U."/>
            <person name="Mascher M."/>
            <person name="Fiebig A."/>
        </authorList>
    </citation>
    <scope>NUCLEOTIDE SEQUENCE</scope>
</reference>
<evidence type="ECO:0000313" key="2">
    <source>
        <dbReference type="Proteomes" id="UP000663760"/>
    </source>
</evidence>
<dbReference type="EMBL" id="LR746264">
    <property type="protein sequence ID" value="CAA7387677.1"/>
    <property type="molecule type" value="Genomic_DNA"/>
</dbReference>
<protein>
    <submittedName>
        <fullName evidence="1">Uncharacterized protein</fullName>
    </submittedName>
</protein>
<organism evidence="1 2">
    <name type="scientific">Spirodela intermedia</name>
    <name type="common">Intermediate duckweed</name>
    <dbReference type="NCBI Taxonomy" id="51605"/>
    <lineage>
        <taxon>Eukaryota</taxon>
        <taxon>Viridiplantae</taxon>
        <taxon>Streptophyta</taxon>
        <taxon>Embryophyta</taxon>
        <taxon>Tracheophyta</taxon>
        <taxon>Spermatophyta</taxon>
        <taxon>Magnoliopsida</taxon>
        <taxon>Liliopsida</taxon>
        <taxon>Araceae</taxon>
        <taxon>Lemnoideae</taxon>
        <taxon>Spirodela</taxon>
    </lineage>
</organism>
<dbReference type="AlphaFoldDB" id="A0A7I8JVG4"/>
<accession>A0A7I8JVG4</accession>
<evidence type="ECO:0000313" key="1">
    <source>
        <dbReference type="EMBL" id="CAA7387677.1"/>
    </source>
</evidence>
<sequence>MTYLPGRGLWVIKKAHSLGWRAALHLAVAPP</sequence>
<gene>
    <name evidence="1" type="ORF">SI8410_01000078</name>
</gene>
<name>A0A7I8JVG4_SPIIN</name>
<keyword evidence="2" id="KW-1185">Reference proteome</keyword>